<protein>
    <recommendedName>
        <fullName evidence="3">Morphogenetic protein</fullName>
    </recommendedName>
</protein>
<reference evidence="1 2" key="1">
    <citation type="submission" date="2019-09" db="EMBL/GenBank/DDBJ databases">
        <authorList>
            <person name="Chandra G."/>
            <person name="Truman W A."/>
        </authorList>
    </citation>
    <scope>NUCLEOTIDE SEQUENCE [LARGE SCALE GENOMIC DNA]</scope>
    <source>
        <strain evidence="1">PS655</strain>
    </source>
</reference>
<evidence type="ECO:0008006" key="3">
    <source>
        <dbReference type="Google" id="ProtNLM"/>
    </source>
</evidence>
<evidence type="ECO:0000313" key="1">
    <source>
        <dbReference type="EMBL" id="VVM98610.1"/>
    </source>
</evidence>
<dbReference type="EMBL" id="CABVHJ010000009">
    <property type="protein sequence ID" value="VVM98610.1"/>
    <property type="molecule type" value="Genomic_DNA"/>
</dbReference>
<accession>A0A5E6U0F6</accession>
<gene>
    <name evidence="1" type="ORF">PS655_03212</name>
</gene>
<dbReference type="AlphaFoldDB" id="A0A5E6U0F6"/>
<name>A0A5E6U0F6_PSEFL</name>
<dbReference type="RefSeq" id="WP_150651038.1">
    <property type="nucleotide sequence ID" value="NZ_CABVHJ010000009.1"/>
</dbReference>
<dbReference type="Proteomes" id="UP000327167">
    <property type="component" value="Unassembled WGS sequence"/>
</dbReference>
<organism evidence="1 2">
    <name type="scientific">Pseudomonas fluorescens</name>
    <dbReference type="NCBI Taxonomy" id="294"/>
    <lineage>
        <taxon>Bacteria</taxon>
        <taxon>Pseudomonadati</taxon>
        <taxon>Pseudomonadota</taxon>
        <taxon>Gammaproteobacteria</taxon>
        <taxon>Pseudomonadales</taxon>
        <taxon>Pseudomonadaceae</taxon>
        <taxon>Pseudomonas</taxon>
    </lineage>
</organism>
<evidence type="ECO:0000313" key="2">
    <source>
        <dbReference type="Proteomes" id="UP000327167"/>
    </source>
</evidence>
<sequence>MPRKNHLIVDSGCTQDNERWSLSACGLNEESEVAWDGTHQREFVSCKRCLAKMAKPRPAPEPFHKERPILFNGAMVRAILSGQKTVTRRPIKGNQIPTYIKSDSPEHQWMAVVQDHPRWGFGAFGATEEECAAELAMYGGCPYGRQGDRLYVRETFNRTNPGGAEGVYYYRADGEFPKSIGGGKFTDTESWKPSIHMPRAASRILLEITDVRVERLQDISRSDIRAEGLQCPPELASDDVSPNYRDWYPAAWKELWNSTGGDWDANPWVWVVEFKRVTP</sequence>
<proteinExistence type="predicted"/>